<dbReference type="AlphaFoldDB" id="A0A7L9J2E1"/>
<feature type="domain" description="Rieske" evidence="6">
    <location>
        <begin position="8"/>
        <end position="109"/>
    </location>
</feature>
<evidence type="ECO:0000256" key="4">
    <source>
        <dbReference type="ARBA" id="ARBA00023004"/>
    </source>
</evidence>
<dbReference type="InterPro" id="IPR036922">
    <property type="entry name" value="Rieske_2Fe-2S_sf"/>
</dbReference>
<dbReference type="GO" id="GO:0046872">
    <property type="term" value="F:metal ion binding"/>
    <property type="evidence" value="ECO:0007669"/>
    <property type="project" value="UniProtKB-KW"/>
</dbReference>
<proteinExistence type="predicted"/>
<evidence type="ECO:0000256" key="3">
    <source>
        <dbReference type="ARBA" id="ARBA00023002"/>
    </source>
</evidence>
<protein>
    <submittedName>
        <fullName evidence="7">Rieske (2Fe-2S) protein</fullName>
    </submittedName>
</protein>
<dbReference type="Proteomes" id="UP000593998">
    <property type="component" value="Chromosome"/>
</dbReference>
<name>A0A7L9J2E1_9MICO</name>
<dbReference type="PANTHER" id="PTHR21266:SF60">
    <property type="entry name" value="3-KETOSTEROID-9-ALPHA-MONOOXYGENASE, OXYGENASE COMPONENT"/>
    <property type="match status" value="1"/>
</dbReference>
<dbReference type="Gene3D" id="2.102.10.10">
    <property type="entry name" value="Rieske [2Fe-2S] iron-sulphur domain"/>
    <property type="match status" value="1"/>
</dbReference>
<dbReference type="GO" id="GO:0016705">
    <property type="term" value="F:oxidoreductase activity, acting on paired donors, with incorporation or reduction of molecular oxygen"/>
    <property type="evidence" value="ECO:0007669"/>
    <property type="project" value="UniProtKB-ARBA"/>
</dbReference>
<dbReference type="GO" id="GO:0004497">
    <property type="term" value="F:monooxygenase activity"/>
    <property type="evidence" value="ECO:0007669"/>
    <property type="project" value="UniProtKB-ARBA"/>
</dbReference>
<evidence type="ECO:0000256" key="1">
    <source>
        <dbReference type="ARBA" id="ARBA00022714"/>
    </source>
</evidence>
<dbReference type="InterPro" id="IPR050584">
    <property type="entry name" value="Cholesterol_7-desaturase"/>
</dbReference>
<dbReference type="EMBL" id="CP062789">
    <property type="protein sequence ID" value="QOK23534.1"/>
    <property type="molecule type" value="Genomic_DNA"/>
</dbReference>
<keyword evidence="2" id="KW-0479">Metal-binding</keyword>
<dbReference type="PANTHER" id="PTHR21266">
    <property type="entry name" value="IRON-SULFUR DOMAIN CONTAINING PROTEIN"/>
    <property type="match status" value="1"/>
</dbReference>
<keyword evidence="3" id="KW-0560">Oxidoreductase</keyword>
<dbReference type="InterPro" id="IPR017941">
    <property type="entry name" value="Rieske_2Fe-2S"/>
</dbReference>
<reference evidence="7 8" key="1">
    <citation type="submission" date="2020-10" db="EMBL/GenBank/DDBJ databases">
        <title>Janibacter indicus TT2 genome sequence.</title>
        <authorList>
            <person name="Lee K."/>
            <person name="Ganzorig M."/>
        </authorList>
    </citation>
    <scope>NUCLEOTIDE SEQUENCE [LARGE SCALE GENOMIC DNA]</scope>
    <source>
        <strain evidence="7 8">TT2</strain>
    </source>
</reference>
<evidence type="ECO:0000313" key="7">
    <source>
        <dbReference type="EMBL" id="QOK23534.1"/>
    </source>
</evidence>
<keyword evidence="5" id="KW-0411">Iron-sulfur</keyword>
<keyword evidence="1" id="KW-0001">2Fe-2S</keyword>
<evidence type="ECO:0000256" key="5">
    <source>
        <dbReference type="ARBA" id="ARBA00023014"/>
    </source>
</evidence>
<dbReference type="PROSITE" id="PS51296">
    <property type="entry name" value="RIESKE"/>
    <property type="match status" value="1"/>
</dbReference>
<gene>
    <name evidence="7" type="ORF">IGS73_03780</name>
</gene>
<organism evidence="7 8">
    <name type="scientific">Janibacter indicus</name>
    <dbReference type="NCBI Taxonomy" id="857417"/>
    <lineage>
        <taxon>Bacteria</taxon>
        <taxon>Bacillati</taxon>
        <taxon>Actinomycetota</taxon>
        <taxon>Actinomycetes</taxon>
        <taxon>Micrococcales</taxon>
        <taxon>Intrasporangiaceae</taxon>
        <taxon>Janibacter</taxon>
    </lineage>
</organism>
<evidence type="ECO:0000259" key="6">
    <source>
        <dbReference type="PROSITE" id="PS51296"/>
    </source>
</evidence>
<evidence type="ECO:0000313" key="8">
    <source>
        <dbReference type="Proteomes" id="UP000593998"/>
    </source>
</evidence>
<dbReference type="Pfam" id="PF00355">
    <property type="entry name" value="Rieske"/>
    <property type="match status" value="1"/>
</dbReference>
<sequence>MAPVTGPWLRVCRAEDLDRAHPLAVEVTTPGGSTARVCVVLTADGTPTVLLDRCPHRDIALSGGIVRDGELVCPGHFWRFDTRSGERTDAPAPGATVHPSRVVDGWVEARVPDPPAPSSMREWLLARARERP</sequence>
<evidence type="ECO:0000256" key="2">
    <source>
        <dbReference type="ARBA" id="ARBA00022723"/>
    </source>
</evidence>
<dbReference type="GO" id="GO:0051537">
    <property type="term" value="F:2 iron, 2 sulfur cluster binding"/>
    <property type="evidence" value="ECO:0007669"/>
    <property type="project" value="UniProtKB-KW"/>
</dbReference>
<dbReference type="SUPFAM" id="SSF50022">
    <property type="entry name" value="ISP domain"/>
    <property type="match status" value="1"/>
</dbReference>
<accession>A0A7L9J2E1</accession>
<keyword evidence="4" id="KW-0408">Iron</keyword>